<keyword evidence="6" id="KW-1185">Reference proteome</keyword>
<keyword evidence="4" id="KW-0677">Repeat</keyword>
<accession>A0AAV8ZDU2</accession>
<dbReference type="EMBL" id="JAPWTK010000003">
    <property type="protein sequence ID" value="KAJ8962091.1"/>
    <property type="molecule type" value="Genomic_DNA"/>
</dbReference>
<evidence type="ECO:0000256" key="3">
    <source>
        <dbReference type="ARBA" id="ARBA00022729"/>
    </source>
</evidence>
<sequence length="165" mass="18682">MYITVVPPLREIEKGINISYTTEYAIQKNFLLPSKRFTWIMGGWGPCSASCGGGRRQKTTACWDTKYEKVVKRTLCSLLQKPKLESGKCNTFGCSIQWIAGEWEPCTTSCGNNGVQHRELYCVPNSVLNEILFKHNGTTKYPWVHMVNPNKCSGMKPSSERPLLR</sequence>
<evidence type="ECO:0000313" key="5">
    <source>
        <dbReference type="EMBL" id="KAJ8962091.1"/>
    </source>
</evidence>
<dbReference type="AlphaFoldDB" id="A0AAV8ZDU2"/>
<keyword evidence="3" id="KW-0732">Signal</keyword>
<comment type="subcellular location">
    <subcellularLocation>
        <location evidence="1">Secreted</location>
    </subcellularLocation>
</comment>
<dbReference type="PANTHER" id="PTHR13723:SF281">
    <property type="entry name" value="PAPILIN"/>
    <property type="match status" value="1"/>
</dbReference>
<reference evidence="5" key="1">
    <citation type="journal article" date="2023" name="Insect Mol. Biol.">
        <title>Genome sequencing provides insights into the evolution of gene families encoding plant cell wall-degrading enzymes in longhorned beetles.</title>
        <authorList>
            <person name="Shin N.R."/>
            <person name="Okamura Y."/>
            <person name="Kirsch R."/>
            <person name="Pauchet Y."/>
        </authorList>
    </citation>
    <scope>NUCLEOTIDE SEQUENCE</scope>
    <source>
        <strain evidence="5">AMC_N1</strain>
    </source>
</reference>
<dbReference type="Proteomes" id="UP001162162">
    <property type="component" value="Unassembled WGS sequence"/>
</dbReference>
<dbReference type="PROSITE" id="PS50092">
    <property type="entry name" value="TSP1"/>
    <property type="match status" value="1"/>
</dbReference>
<dbReference type="InterPro" id="IPR050439">
    <property type="entry name" value="ADAMTS_ADAMTS-like"/>
</dbReference>
<evidence type="ECO:0000256" key="1">
    <source>
        <dbReference type="ARBA" id="ARBA00004613"/>
    </source>
</evidence>
<name>A0AAV8ZDU2_9CUCU</name>
<organism evidence="5 6">
    <name type="scientific">Aromia moschata</name>
    <dbReference type="NCBI Taxonomy" id="1265417"/>
    <lineage>
        <taxon>Eukaryota</taxon>
        <taxon>Metazoa</taxon>
        <taxon>Ecdysozoa</taxon>
        <taxon>Arthropoda</taxon>
        <taxon>Hexapoda</taxon>
        <taxon>Insecta</taxon>
        <taxon>Pterygota</taxon>
        <taxon>Neoptera</taxon>
        <taxon>Endopterygota</taxon>
        <taxon>Coleoptera</taxon>
        <taxon>Polyphaga</taxon>
        <taxon>Cucujiformia</taxon>
        <taxon>Chrysomeloidea</taxon>
        <taxon>Cerambycidae</taxon>
        <taxon>Cerambycinae</taxon>
        <taxon>Callichromatini</taxon>
        <taxon>Aromia</taxon>
    </lineage>
</organism>
<dbReference type="GO" id="GO:0030198">
    <property type="term" value="P:extracellular matrix organization"/>
    <property type="evidence" value="ECO:0007669"/>
    <property type="project" value="TreeGrafter"/>
</dbReference>
<gene>
    <name evidence="5" type="ORF">NQ318_018045</name>
</gene>
<dbReference type="SUPFAM" id="SSF82895">
    <property type="entry name" value="TSP-1 type 1 repeat"/>
    <property type="match status" value="2"/>
</dbReference>
<dbReference type="InterPro" id="IPR000884">
    <property type="entry name" value="TSP1_rpt"/>
</dbReference>
<dbReference type="GO" id="GO:0006508">
    <property type="term" value="P:proteolysis"/>
    <property type="evidence" value="ECO:0007669"/>
    <property type="project" value="TreeGrafter"/>
</dbReference>
<dbReference type="Pfam" id="PF19030">
    <property type="entry name" value="TSP1_ADAMTS"/>
    <property type="match status" value="2"/>
</dbReference>
<dbReference type="Gene3D" id="2.20.100.10">
    <property type="entry name" value="Thrombospondin type-1 (TSP1) repeat"/>
    <property type="match status" value="2"/>
</dbReference>
<protein>
    <submittedName>
        <fullName evidence="5">Uncharacterized protein</fullName>
    </submittedName>
</protein>
<comment type="caution">
    <text evidence="5">The sequence shown here is derived from an EMBL/GenBank/DDBJ whole genome shotgun (WGS) entry which is preliminary data.</text>
</comment>
<dbReference type="GO" id="GO:0004222">
    <property type="term" value="F:metalloendopeptidase activity"/>
    <property type="evidence" value="ECO:0007669"/>
    <property type="project" value="TreeGrafter"/>
</dbReference>
<evidence type="ECO:0000256" key="4">
    <source>
        <dbReference type="ARBA" id="ARBA00022737"/>
    </source>
</evidence>
<keyword evidence="2" id="KW-0964">Secreted</keyword>
<evidence type="ECO:0000256" key="2">
    <source>
        <dbReference type="ARBA" id="ARBA00022525"/>
    </source>
</evidence>
<evidence type="ECO:0000313" key="6">
    <source>
        <dbReference type="Proteomes" id="UP001162162"/>
    </source>
</evidence>
<dbReference type="FunFam" id="2.20.100.10:FF:000005">
    <property type="entry name" value="ADAM metallopeptidase with thrombospondin type 1 motif 9"/>
    <property type="match status" value="1"/>
</dbReference>
<dbReference type="GO" id="GO:0005576">
    <property type="term" value="C:extracellular region"/>
    <property type="evidence" value="ECO:0007669"/>
    <property type="project" value="UniProtKB-SubCell"/>
</dbReference>
<dbReference type="PANTHER" id="PTHR13723">
    <property type="entry name" value="ADAMTS A DISINTEGRIN AND METALLOPROTEASE WITH THROMBOSPONDIN MOTIFS PROTEASE"/>
    <property type="match status" value="1"/>
</dbReference>
<dbReference type="InterPro" id="IPR036383">
    <property type="entry name" value="TSP1_rpt_sf"/>
</dbReference>
<proteinExistence type="predicted"/>
<dbReference type="GO" id="GO:0031012">
    <property type="term" value="C:extracellular matrix"/>
    <property type="evidence" value="ECO:0007669"/>
    <property type="project" value="TreeGrafter"/>
</dbReference>